<dbReference type="SUPFAM" id="SSF103243">
    <property type="entry name" value="KA1-like"/>
    <property type="match status" value="1"/>
</dbReference>
<dbReference type="InterPro" id="IPR028375">
    <property type="entry name" value="KA1/Ssp2_C"/>
</dbReference>
<evidence type="ECO:0000256" key="2">
    <source>
        <dbReference type="ARBA" id="ARBA00012513"/>
    </source>
</evidence>
<dbReference type="EMBL" id="LFYR01000120">
    <property type="protein sequence ID" value="KMZ75724.1"/>
    <property type="molecule type" value="Genomic_DNA"/>
</dbReference>
<evidence type="ECO:0000259" key="14">
    <source>
        <dbReference type="PROSITE" id="PS50032"/>
    </source>
</evidence>
<feature type="binding site" evidence="11">
    <location>
        <position position="56"/>
    </location>
    <ligand>
        <name>ATP</name>
        <dbReference type="ChEBI" id="CHEBI:30616"/>
    </ligand>
</feature>
<dbReference type="PROSITE" id="PS50030">
    <property type="entry name" value="UBA"/>
    <property type="match status" value="1"/>
</dbReference>
<keyword evidence="5 11" id="KW-0547">Nucleotide-binding</keyword>
<dbReference type="InterPro" id="IPR008271">
    <property type="entry name" value="Ser/Thr_kinase_AS"/>
</dbReference>
<dbReference type="CDD" id="cd12122">
    <property type="entry name" value="AMPKA_C"/>
    <property type="match status" value="1"/>
</dbReference>
<dbReference type="InterPro" id="IPR001772">
    <property type="entry name" value="KA1_dom"/>
</dbReference>
<organism evidence="15 16">
    <name type="scientific">Zostera marina</name>
    <name type="common">Eelgrass</name>
    <dbReference type="NCBI Taxonomy" id="29655"/>
    <lineage>
        <taxon>Eukaryota</taxon>
        <taxon>Viridiplantae</taxon>
        <taxon>Streptophyta</taxon>
        <taxon>Embryophyta</taxon>
        <taxon>Tracheophyta</taxon>
        <taxon>Spermatophyta</taxon>
        <taxon>Magnoliopsida</taxon>
        <taxon>Liliopsida</taxon>
        <taxon>Zosteraceae</taxon>
        <taxon>Zostera</taxon>
    </lineage>
</organism>
<evidence type="ECO:0000256" key="4">
    <source>
        <dbReference type="ARBA" id="ARBA00022679"/>
    </source>
</evidence>
<evidence type="ECO:0000256" key="8">
    <source>
        <dbReference type="ARBA" id="ARBA00047899"/>
    </source>
</evidence>
<evidence type="ECO:0000256" key="3">
    <source>
        <dbReference type="ARBA" id="ARBA00022527"/>
    </source>
</evidence>
<dbReference type="STRING" id="29655.A0A0K9Q3I0"/>
<evidence type="ECO:0000259" key="12">
    <source>
        <dbReference type="PROSITE" id="PS50011"/>
    </source>
</evidence>
<evidence type="ECO:0000256" key="11">
    <source>
        <dbReference type="PROSITE-ProRule" id="PRU10141"/>
    </source>
</evidence>
<sequence length="501" mass="57855">MEMDGFLSTEEENRACLRNSDIFPSKYKIGKMLGHGTFGTVRFAEHVPTGYGVAIKIINRVKIMKDDNKKNQLWEKVKREMKISKIFSRIAHPHIIRIYEIIETQSDILIVMEYVKSGELFDHIVEKGRLPECNARNFFQQIISGVECFHTNMMVHRDIKPENILLDEKLNAKIADFGFTNILRDGYFLKTSCGSANYAAPELLCSKLYAGPEADIWSCGVTLYALLCGVLPFDDANIPLLYRKIKSGKYMIPCQLSAGAMDIIARMLVVDPEKRITLPMIHQHPWFQIQIPRYLVVLPSPSTMYRSSKIDHSIMEETIKIGFDENHLLDSLHNRIQNQATVSYYLLLDNRSCFSNHYLEAEFQQTMDWNHDGGGYVDVVTGLPERNWTVGIQSTSPPYQIMIEVLRALQELNIVWKRIGDYNMRCRWFSTHPCVPVNEVSHSSSKTAQMEVKFELQLYKTKEKRYLLDIQRLIGTPIVFLDLCGAFLAHCVHHRFLRFEN</sequence>
<dbReference type="OrthoDB" id="193931at2759"/>
<dbReference type="SMART" id="SM00220">
    <property type="entry name" value="S_TKc"/>
    <property type="match status" value="1"/>
</dbReference>
<dbReference type="FunFam" id="3.30.200.20:FF:000042">
    <property type="entry name" value="Aurora kinase A"/>
    <property type="match status" value="1"/>
</dbReference>
<dbReference type="CDD" id="cd14335">
    <property type="entry name" value="UBA_SnRK1_plant"/>
    <property type="match status" value="1"/>
</dbReference>
<dbReference type="GO" id="GO:0106310">
    <property type="term" value="F:protein serine kinase activity"/>
    <property type="evidence" value="ECO:0007669"/>
    <property type="project" value="RHEA"/>
</dbReference>
<keyword evidence="7 11" id="KW-0067">ATP-binding</keyword>
<dbReference type="PANTHER" id="PTHR24346:SF82">
    <property type="entry name" value="KP78A-RELATED"/>
    <property type="match status" value="1"/>
</dbReference>
<comment type="caution">
    <text evidence="15">The sequence shown here is derived from an EMBL/GenBank/DDBJ whole genome shotgun (WGS) entry which is preliminary data.</text>
</comment>
<dbReference type="PROSITE" id="PS50032">
    <property type="entry name" value="KA1"/>
    <property type="match status" value="1"/>
</dbReference>
<evidence type="ECO:0000313" key="16">
    <source>
        <dbReference type="Proteomes" id="UP000036987"/>
    </source>
</evidence>
<evidence type="ECO:0000259" key="13">
    <source>
        <dbReference type="PROSITE" id="PS50030"/>
    </source>
</evidence>
<dbReference type="Proteomes" id="UP000036987">
    <property type="component" value="Unassembled WGS sequence"/>
</dbReference>
<evidence type="ECO:0000256" key="1">
    <source>
        <dbReference type="ARBA" id="ARBA00006234"/>
    </source>
</evidence>
<evidence type="ECO:0000256" key="10">
    <source>
        <dbReference type="ARBA" id="ARBA00058225"/>
    </source>
</evidence>
<gene>
    <name evidence="15" type="ORF">ZOSMA_110G00300</name>
</gene>
<dbReference type="AlphaFoldDB" id="A0A0K9Q3I0"/>
<keyword evidence="3" id="KW-0723">Serine/threonine-protein kinase</keyword>
<evidence type="ECO:0000256" key="7">
    <source>
        <dbReference type="ARBA" id="ARBA00022840"/>
    </source>
</evidence>
<dbReference type="Gene3D" id="1.10.510.10">
    <property type="entry name" value="Transferase(Phosphotransferase) domain 1"/>
    <property type="match status" value="1"/>
</dbReference>
<keyword evidence="6 15" id="KW-0418">Kinase</keyword>
<evidence type="ECO:0000313" key="15">
    <source>
        <dbReference type="EMBL" id="KMZ75724.1"/>
    </source>
</evidence>
<dbReference type="Pfam" id="PF02149">
    <property type="entry name" value="KA1"/>
    <property type="match status" value="1"/>
</dbReference>
<dbReference type="InterPro" id="IPR015940">
    <property type="entry name" value="UBA"/>
</dbReference>
<dbReference type="InterPro" id="IPR011009">
    <property type="entry name" value="Kinase-like_dom_sf"/>
</dbReference>
<keyword evidence="4" id="KW-0808">Transferase</keyword>
<comment type="similarity">
    <text evidence="1">Belongs to the protein kinase superfamily. CAMK Ser/Thr protein kinase family. SNF1 subfamily.</text>
</comment>
<dbReference type="Pfam" id="PF00069">
    <property type="entry name" value="Pkinase"/>
    <property type="match status" value="1"/>
</dbReference>
<dbReference type="InterPro" id="IPR017441">
    <property type="entry name" value="Protein_kinase_ATP_BS"/>
</dbReference>
<comment type="catalytic activity">
    <reaction evidence="8">
        <text>L-threonyl-[protein] + ATP = O-phospho-L-threonyl-[protein] + ADP + H(+)</text>
        <dbReference type="Rhea" id="RHEA:46608"/>
        <dbReference type="Rhea" id="RHEA-COMP:11060"/>
        <dbReference type="Rhea" id="RHEA-COMP:11605"/>
        <dbReference type="ChEBI" id="CHEBI:15378"/>
        <dbReference type="ChEBI" id="CHEBI:30013"/>
        <dbReference type="ChEBI" id="CHEBI:30616"/>
        <dbReference type="ChEBI" id="CHEBI:61977"/>
        <dbReference type="ChEBI" id="CHEBI:456216"/>
        <dbReference type="EC" id="2.7.11.1"/>
    </reaction>
</comment>
<dbReference type="PROSITE" id="PS00108">
    <property type="entry name" value="PROTEIN_KINASE_ST"/>
    <property type="match status" value="1"/>
</dbReference>
<evidence type="ECO:0000256" key="6">
    <source>
        <dbReference type="ARBA" id="ARBA00022777"/>
    </source>
</evidence>
<evidence type="ECO:0000256" key="5">
    <source>
        <dbReference type="ARBA" id="ARBA00022741"/>
    </source>
</evidence>
<dbReference type="PROSITE" id="PS00107">
    <property type="entry name" value="PROTEIN_KINASE_ATP"/>
    <property type="match status" value="1"/>
</dbReference>
<protein>
    <recommendedName>
        <fullName evidence="2">non-specific serine/threonine protein kinase</fullName>
        <ecNumber evidence="2">2.7.11.1</ecNumber>
    </recommendedName>
</protein>
<proteinExistence type="inferred from homology"/>
<dbReference type="GO" id="GO:0004674">
    <property type="term" value="F:protein serine/threonine kinase activity"/>
    <property type="evidence" value="ECO:0000318"/>
    <property type="project" value="GO_Central"/>
</dbReference>
<dbReference type="FunFam" id="1.10.510.10:FF:000571">
    <property type="entry name" value="Maternal embryonic leucine zipper kinase"/>
    <property type="match status" value="1"/>
</dbReference>
<evidence type="ECO:0000256" key="9">
    <source>
        <dbReference type="ARBA" id="ARBA00048679"/>
    </source>
</evidence>
<dbReference type="GO" id="GO:0005524">
    <property type="term" value="F:ATP binding"/>
    <property type="evidence" value="ECO:0007669"/>
    <property type="project" value="UniProtKB-UniRule"/>
</dbReference>
<feature type="domain" description="Protein kinase" evidence="12">
    <location>
        <begin position="27"/>
        <end position="287"/>
    </location>
</feature>
<accession>A0A0K9Q3I0</accession>
<dbReference type="InterPro" id="IPR000719">
    <property type="entry name" value="Prot_kinase_dom"/>
</dbReference>
<dbReference type="EC" id="2.7.11.1" evidence="2"/>
<reference evidence="16" key="1">
    <citation type="journal article" date="2016" name="Nature">
        <title>The genome of the seagrass Zostera marina reveals angiosperm adaptation to the sea.</title>
        <authorList>
            <person name="Olsen J.L."/>
            <person name="Rouze P."/>
            <person name="Verhelst B."/>
            <person name="Lin Y.-C."/>
            <person name="Bayer T."/>
            <person name="Collen J."/>
            <person name="Dattolo E."/>
            <person name="De Paoli E."/>
            <person name="Dittami S."/>
            <person name="Maumus F."/>
            <person name="Michel G."/>
            <person name="Kersting A."/>
            <person name="Lauritano C."/>
            <person name="Lohaus R."/>
            <person name="Toepel M."/>
            <person name="Tonon T."/>
            <person name="Vanneste K."/>
            <person name="Amirebrahimi M."/>
            <person name="Brakel J."/>
            <person name="Bostroem C."/>
            <person name="Chovatia M."/>
            <person name="Grimwood J."/>
            <person name="Jenkins J.W."/>
            <person name="Jueterbock A."/>
            <person name="Mraz A."/>
            <person name="Stam W.T."/>
            <person name="Tice H."/>
            <person name="Bornberg-Bauer E."/>
            <person name="Green P.J."/>
            <person name="Pearson G.A."/>
            <person name="Procaccini G."/>
            <person name="Duarte C.M."/>
            <person name="Schmutz J."/>
            <person name="Reusch T.B.H."/>
            <person name="Van de Peer Y."/>
        </authorList>
    </citation>
    <scope>NUCLEOTIDE SEQUENCE [LARGE SCALE GENOMIC DNA]</scope>
    <source>
        <strain evidence="16">cv. Finnish</strain>
    </source>
</reference>
<comment type="catalytic activity">
    <reaction evidence="9">
        <text>L-seryl-[protein] + ATP = O-phospho-L-seryl-[protein] + ADP + H(+)</text>
        <dbReference type="Rhea" id="RHEA:17989"/>
        <dbReference type="Rhea" id="RHEA-COMP:9863"/>
        <dbReference type="Rhea" id="RHEA-COMP:11604"/>
        <dbReference type="ChEBI" id="CHEBI:15378"/>
        <dbReference type="ChEBI" id="CHEBI:29999"/>
        <dbReference type="ChEBI" id="CHEBI:30616"/>
        <dbReference type="ChEBI" id="CHEBI:83421"/>
        <dbReference type="ChEBI" id="CHEBI:456216"/>
        <dbReference type="EC" id="2.7.11.1"/>
    </reaction>
</comment>
<keyword evidence="16" id="KW-1185">Reference proteome</keyword>
<comment type="function">
    <text evidence="10">CIPK serine-threonine protein kinases interact with CBL proteins. Binding of a CBL protein to the regulatory NAF domain of CIPK protein lead to the activation of the kinase in a calcium-dependent manner.</text>
</comment>
<feature type="domain" description="UBA" evidence="13">
    <location>
        <begin position="309"/>
        <end position="349"/>
    </location>
</feature>
<dbReference type="Gene3D" id="3.30.310.80">
    <property type="entry name" value="Kinase associated domain 1, KA1"/>
    <property type="match status" value="1"/>
</dbReference>
<dbReference type="SUPFAM" id="SSF56112">
    <property type="entry name" value="Protein kinase-like (PK-like)"/>
    <property type="match status" value="1"/>
</dbReference>
<name>A0A0K9Q3I0_ZOSMR</name>
<feature type="domain" description="KA1" evidence="14">
    <location>
        <begin position="445"/>
        <end position="493"/>
    </location>
</feature>
<dbReference type="PROSITE" id="PS50011">
    <property type="entry name" value="PROTEIN_KINASE_DOM"/>
    <property type="match status" value="1"/>
</dbReference>
<dbReference type="PANTHER" id="PTHR24346">
    <property type="entry name" value="MAP/MICROTUBULE AFFINITY-REGULATING KINASE"/>
    <property type="match status" value="1"/>
</dbReference>